<keyword evidence="2" id="KW-0186">Copper</keyword>
<dbReference type="GO" id="GO:0046872">
    <property type="term" value="F:metal ion binding"/>
    <property type="evidence" value="ECO:0007669"/>
    <property type="project" value="UniProtKB-KW"/>
</dbReference>
<feature type="binding site" evidence="2">
    <location>
        <position position="150"/>
    </location>
    <ligand>
        <name>Cu cation</name>
        <dbReference type="ChEBI" id="CHEBI:23378"/>
    </ligand>
</feature>
<dbReference type="InterPro" id="IPR003782">
    <property type="entry name" value="SCO1/SenC"/>
</dbReference>
<dbReference type="Gene3D" id="3.40.30.10">
    <property type="entry name" value="Glutaredoxin"/>
    <property type="match status" value="1"/>
</dbReference>
<dbReference type="EMBL" id="JH993055">
    <property type="protein sequence ID" value="EKX37764.1"/>
    <property type="molecule type" value="Genomic_DNA"/>
</dbReference>
<dbReference type="KEGG" id="gtt:GUITHDRAFT_116071"/>
<dbReference type="GO" id="GO:0033617">
    <property type="term" value="P:mitochondrial respiratory chain complex IV assembly"/>
    <property type="evidence" value="ECO:0007669"/>
    <property type="project" value="TreeGrafter"/>
</dbReference>
<evidence type="ECO:0008006" key="7">
    <source>
        <dbReference type="Google" id="ProtNLM"/>
    </source>
</evidence>
<keyword evidence="2" id="KW-0479">Metal-binding</keyword>
<dbReference type="OMA" id="GMMYAIA"/>
<evidence type="ECO:0000256" key="3">
    <source>
        <dbReference type="PIRSR" id="PIRSR603782-2"/>
    </source>
</evidence>
<gene>
    <name evidence="4" type="ORF">GUITHDRAFT_116071</name>
</gene>
<reference evidence="4 6" key="1">
    <citation type="journal article" date="2012" name="Nature">
        <title>Algal genomes reveal evolutionary mosaicism and the fate of nucleomorphs.</title>
        <authorList>
            <consortium name="DOE Joint Genome Institute"/>
            <person name="Curtis B.A."/>
            <person name="Tanifuji G."/>
            <person name="Burki F."/>
            <person name="Gruber A."/>
            <person name="Irimia M."/>
            <person name="Maruyama S."/>
            <person name="Arias M.C."/>
            <person name="Ball S.G."/>
            <person name="Gile G.H."/>
            <person name="Hirakawa Y."/>
            <person name="Hopkins J.F."/>
            <person name="Kuo A."/>
            <person name="Rensing S.A."/>
            <person name="Schmutz J."/>
            <person name="Symeonidi A."/>
            <person name="Elias M."/>
            <person name="Eveleigh R.J."/>
            <person name="Herman E.K."/>
            <person name="Klute M.J."/>
            <person name="Nakayama T."/>
            <person name="Obornik M."/>
            <person name="Reyes-Prieto A."/>
            <person name="Armbrust E.V."/>
            <person name="Aves S.J."/>
            <person name="Beiko R.G."/>
            <person name="Coutinho P."/>
            <person name="Dacks J.B."/>
            <person name="Durnford D.G."/>
            <person name="Fast N.M."/>
            <person name="Green B.R."/>
            <person name="Grisdale C.J."/>
            <person name="Hempel F."/>
            <person name="Henrissat B."/>
            <person name="Hoppner M.P."/>
            <person name="Ishida K."/>
            <person name="Kim E."/>
            <person name="Koreny L."/>
            <person name="Kroth P.G."/>
            <person name="Liu Y."/>
            <person name="Malik S.B."/>
            <person name="Maier U.G."/>
            <person name="McRose D."/>
            <person name="Mock T."/>
            <person name="Neilson J.A."/>
            <person name="Onodera N.T."/>
            <person name="Poole A.M."/>
            <person name="Pritham E.J."/>
            <person name="Richards T.A."/>
            <person name="Rocap G."/>
            <person name="Roy S.W."/>
            <person name="Sarai C."/>
            <person name="Schaack S."/>
            <person name="Shirato S."/>
            <person name="Slamovits C.H."/>
            <person name="Spencer D.F."/>
            <person name="Suzuki S."/>
            <person name="Worden A.Z."/>
            <person name="Zauner S."/>
            <person name="Barry K."/>
            <person name="Bell C."/>
            <person name="Bharti A.K."/>
            <person name="Crow J.A."/>
            <person name="Grimwood J."/>
            <person name="Kramer R."/>
            <person name="Lindquist E."/>
            <person name="Lucas S."/>
            <person name="Salamov A."/>
            <person name="McFadden G.I."/>
            <person name="Lane C.E."/>
            <person name="Keeling P.J."/>
            <person name="Gray M.W."/>
            <person name="Grigoriev I.V."/>
            <person name="Archibald J.M."/>
        </authorList>
    </citation>
    <scope>NUCLEOTIDE SEQUENCE</scope>
    <source>
        <strain evidence="4 6">CCMP2712</strain>
    </source>
</reference>
<proteinExistence type="inferred from homology"/>
<dbReference type="PaxDb" id="55529-EKX37764"/>
<name>L1IPH2_GUITC</name>
<comment type="similarity">
    <text evidence="1">Belongs to the SCO1/2 family.</text>
</comment>
<dbReference type="SUPFAM" id="SSF52833">
    <property type="entry name" value="Thioredoxin-like"/>
    <property type="match status" value="1"/>
</dbReference>
<dbReference type="InterPro" id="IPR036249">
    <property type="entry name" value="Thioredoxin-like_sf"/>
</dbReference>
<dbReference type="eggNOG" id="KOG2792">
    <property type="taxonomic scope" value="Eukaryota"/>
</dbReference>
<protein>
    <recommendedName>
        <fullName evidence="7">Thioredoxin domain-containing protein</fullName>
    </recommendedName>
</protein>
<dbReference type="Pfam" id="PF02630">
    <property type="entry name" value="SCO1-SenC"/>
    <property type="match status" value="1"/>
</dbReference>
<evidence type="ECO:0000313" key="6">
    <source>
        <dbReference type="Proteomes" id="UP000011087"/>
    </source>
</evidence>
<dbReference type="AlphaFoldDB" id="L1IPH2"/>
<reference evidence="5" key="3">
    <citation type="submission" date="2016-03" db="UniProtKB">
        <authorList>
            <consortium name="EnsemblProtists"/>
        </authorList>
    </citation>
    <scope>IDENTIFICATION</scope>
</reference>
<feature type="binding site" evidence="2">
    <location>
        <position position="62"/>
    </location>
    <ligand>
        <name>Cu cation</name>
        <dbReference type="ChEBI" id="CHEBI:23378"/>
    </ligand>
</feature>
<dbReference type="PANTHER" id="PTHR12151:SF5">
    <property type="entry name" value="AT19154P"/>
    <property type="match status" value="1"/>
</dbReference>
<evidence type="ECO:0000313" key="4">
    <source>
        <dbReference type="EMBL" id="EKX37764.1"/>
    </source>
</evidence>
<dbReference type="RefSeq" id="XP_005824744.1">
    <property type="nucleotide sequence ID" value="XM_005824687.1"/>
</dbReference>
<evidence type="ECO:0000256" key="1">
    <source>
        <dbReference type="ARBA" id="ARBA00010996"/>
    </source>
</evidence>
<evidence type="ECO:0000256" key="2">
    <source>
        <dbReference type="PIRSR" id="PIRSR603782-1"/>
    </source>
</evidence>
<keyword evidence="6" id="KW-1185">Reference proteome</keyword>
<dbReference type="STRING" id="905079.L1IPH2"/>
<dbReference type="GeneID" id="17294548"/>
<dbReference type="HOGENOM" id="CLU_050131_3_1_1"/>
<keyword evidence="3" id="KW-1015">Disulfide bond</keyword>
<feature type="disulfide bond" description="Redox-active" evidence="3">
    <location>
        <begin position="58"/>
        <end position="62"/>
    </location>
</feature>
<dbReference type="CDD" id="cd02968">
    <property type="entry name" value="SCO"/>
    <property type="match status" value="1"/>
</dbReference>
<sequence>MNAMAGAHCWYAETRIGQGYGKADIGGPFVLLDQNGKTRSDMDFRGKHMFMYFGFTYCPDICPNEMMRMKQILSLLDKMHVSDKIVPIFITIDPERDGPLQLKEYLSDWDSRIVGLTGTPDQIKDVCQKYRVYHSKSTLGNNPGDYLIDHSILFYMLDPQGNFVDYFGKSLSIEEIAMKIFKYVSGALTRVCSPNSVASKSIDHLLPPLKEE</sequence>
<dbReference type="PANTHER" id="PTHR12151">
    <property type="entry name" value="ELECTRON TRANSPORT PROTIN SCO1/SENC FAMILY MEMBER"/>
    <property type="match status" value="1"/>
</dbReference>
<organism evidence="4">
    <name type="scientific">Guillardia theta (strain CCMP2712)</name>
    <name type="common">Cryptophyte</name>
    <dbReference type="NCBI Taxonomy" id="905079"/>
    <lineage>
        <taxon>Eukaryota</taxon>
        <taxon>Cryptophyceae</taxon>
        <taxon>Pyrenomonadales</taxon>
        <taxon>Geminigeraceae</taxon>
        <taxon>Guillardia</taxon>
    </lineage>
</organism>
<reference evidence="6" key="2">
    <citation type="submission" date="2012-11" db="EMBL/GenBank/DDBJ databases">
        <authorList>
            <person name="Kuo A."/>
            <person name="Curtis B.A."/>
            <person name="Tanifuji G."/>
            <person name="Burki F."/>
            <person name="Gruber A."/>
            <person name="Irimia M."/>
            <person name="Maruyama S."/>
            <person name="Arias M.C."/>
            <person name="Ball S.G."/>
            <person name="Gile G.H."/>
            <person name="Hirakawa Y."/>
            <person name="Hopkins J.F."/>
            <person name="Rensing S.A."/>
            <person name="Schmutz J."/>
            <person name="Symeonidi A."/>
            <person name="Elias M."/>
            <person name="Eveleigh R.J."/>
            <person name="Herman E.K."/>
            <person name="Klute M.J."/>
            <person name="Nakayama T."/>
            <person name="Obornik M."/>
            <person name="Reyes-Prieto A."/>
            <person name="Armbrust E.V."/>
            <person name="Aves S.J."/>
            <person name="Beiko R.G."/>
            <person name="Coutinho P."/>
            <person name="Dacks J.B."/>
            <person name="Durnford D.G."/>
            <person name="Fast N.M."/>
            <person name="Green B.R."/>
            <person name="Grisdale C."/>
            <person name="Hempe F."/>
            <person name="Henrissat B."/>
            <person name="Hoppner M.P."/>
            <person name="Ishida K.-I."/>
            <person name="Kim E."/>
            <person name="Koreny L."/>
            <person name="Kroth P.G."/>
            <person name="Liu Y."/>
            <person name="Malik S.-B."/>
            <person name="Maier U.G."/>
            <person name="McRose D."/>
            <person name="Mock T."/>
            <person name="Neilson J.A."/>
            <person name="Onodera N.T."/>
            <person name="Poole A.M."/>
            <person name="Pritham E.J."/>
            <person name="Richards T.A."/>
            <person name="Rocap G."/>
            <person name="Roy S.W."/>
            <person name="Sarai C."/>
            <person name="Schaack S."/>
            <person name="Shirato S."/>
            <person name="Slamovits C.H."/>
            <person name="Spencer D.F."/>
            <person name="Suzuki S."/>
            <person name="Worden A.Z."/>
            <person name="Zauner S."/>
            <person name="Barry K."/>
            <person name="Bell C."/>
            <person name="Bharti A.K."/>
            <person name="Crow J.A."/>
            <person name="Grimwood J."/>
            <person name="Kramer R."/>
            <person name="Lindquist E."/>
            <person name="Lucas S."/>
            <person name="Salamov A."/>
            <person name="McFadden G.I."/>
            <person name="Lane C.E."/>
            <person name="Keeling P.J."/>
            <person name="Gray M.W."/>
            <person name="Grigoriev I.V."/>
            <person name="Archibald J.M."/>
        </authorList>
    </citation>
    <scope>NUCLEOTIDE SEQUENCE</scope>
    <source>
        <strain evidence="6">CCMP2712</strain>
    </source>
</reference>
<dbReference type="EnsemblProtists" id="EKX37764">
    <property type="protein sequence ID" value="EKX37764"/>
    <property type="gene ID" value="GUITHDRAFT_116071"/>
</dbReference>
<feature type="binding site" evidence="2">
    <location>
        <position position="58"/>
    </location>
    <ligand>
        <name>Cu cation</name>
        <dbReference type="ChEBI" id="CHEBI:23378"/>
    </ligand>
</feature>
<dbReference type="OrthoDB" id="270009at2759"/>
<dbReference type="GO" id="GO:0005739">
    <property type="term" value="C:mitochondrion"/>
    <property type="evidence" value="ECO:0007669"/>
    <property type="project" value="GOC"/>
</dbReference>
<accession>L1IPH2</accession>
<evidence type="ECO:0000313" key="5">
    <source>
        <dbReference type="EnsemblProtists" id="EKX37764"/>
    </source>
</evidence>
<dbReference type="FunFam" id="3.40.30.10:FF:000013">
    <property type="entry name" value="Blast:Protein SCO1 homolog, mitochondrial"/>
    <property type="match status" value="1"/>
</dbReference>
<dbReference type="Proteomes" id="UP000011087">
    <property type="component" value="Unassembled WGS sequence"/>
</dbReference>